<proteinExistence type="predicted"/>
<dbReference type="Pfam" id="PF05521">
    <property type="entry name" value="Phage_HCP"/>
    <property type="match status" value="1"/>
</dbReference>
<keyword evidence="2" id="KW-1185">Reference proteome</keyword>
<dbReference type="InterPro" id="IPR008767">
    <property type="entry name" value="Phage_SPP1_head-tail_adaptor"/>
</dbReference>
<sequence>MRIRAGELCDRLTIYQREEGTDAIGQPNVTLLEIGKAWGKVEYLNVDRKREADQLSYSGNTQVTLRRRSLFVEGLVFEHEGQQMIVDGITPRGRHALVAHCHIEVYPNG</sequence>
<dbReference type="Proteomes" id="UP001157439">
    <property type="component" value="Unassembled WGS sequence"/>
</dbReference>
<gene>
    <name evidence="1" type="ORF">GCM10007894_12010</name>
</gene>
<dbReference type="InterPro" id="IPR038666">
    <property type="entry name" value="SSP1_head-tail_sf"/>
</dbReference>
<name>A0AA37WXB1_9GAMM</name>
<dbReference type="Gene3D" id="2.40.10.270">
    <property type="entry name" value="Bacteriophage SPP1 head-tail adaptor protein"/>
    <property type="match status" value="1"/>
</dbReference>
<evidence type="ECO:0008006" key="3">
    <source>
        <dbReference type="Google" id="ProtNLM"/>
    </source>
</evidence>
<evidence type="ECO:0000313" key="1">
    <source>
        <dbReference type="EMBL" id="GLS83224.1"/>
    </source>
</evidence>
<dbReference type="RefSeq" id="WP_095497216.1">
    <property type="nucleotide sequence ID" value="NZ_BSPO01000002.1"/>
</dbReference>
<organism evidence="1 2">
    <name type="scientific">Paraferrimonas haliotis</name>
    <dbReference type="NCBI Taxonomy" id="2013866"/>
    <lineage>
        <taxon>Bacteria</taxon>
        <taxon>Pseudomonadati</taxon>
        <taxon>Pseudomonadota</taxon>
        <taxon>Gammaproteobacteria</taxon>
        <taxon>Alteromonadales</taxon>
        <taxon>Ferrimonadaceae</taxon>
        <taxon>Paraferrimonas</taxon>
    </lineage>
</organism>
<reference evidence="1 2" key="1">
    <citation type="journal article" date="2014" name="Int. J. Syst. Evol. Microbiol.">
        <title>Complete genome sequence of Corynebacterium casei LMG S-19264T (=DSM 44701T), isolated from a smear-ripened cheese.</title>
        <authorList>
            <consortium name="US DOE Joint Genome Institute (JGI-PGF)"/>
            <person name="Walter F."/>
            <person name="Albersmeier A."/>
            <person name="Kalinowski J."/>
            <person name="Ruckert C."/>
        </authorList>
    </citation>
    <scope>NUCLEOTIDE SEQUENCE [LARGE SCALE GENOMIC DNA]</scope>
    <source>
        <strain evidence="1 2">NBRC 112785</strain>
    </source>
</reference>
<dbReference type="AlphaFoldDB" id="A0AA37WXB1"/>
<accession>A0AA37WXB1</accession>
<comment type="caution">
    <text evidence="1">The sequence shown here is derived from an EMBL/GenBank/DDBJ whole genome shotgun (WGS) entry which is preliminary data.</text>
</comment>
<evidence type="ECO:0000313" key="2">
    <source>
        <dbReference type="Proteomes" id="UP001157439"/>
    </source>
</evidence>
<protein>
    <recommendedName>
        <fullName evidence="3">Head-tail adaptor</fullName>
    </recommendedName>
</protein>
<dbReference type="EMBL" id="BSPO01000002">
    <property type="protein sequence ID" value="GLS83224.1"/>
    <property type="molecule type" value="Genomic_DNA"/>
</dbReference>